<evidence type="ECO:0008006" key="5">
    <source>
        <dbReference type="Google" id="ProtNLM"/>
    </source>
</evidence>
<feature type="transmembrane region" description="Helical" evidence="2">
    <location>
        <begin position="80"/>
        <end position="107"/>
    </location>
</feature>
<dbReference type="OrthoDB" id="63188at2"/>
<dbReference type="eggNOG" id="COG0842">
    <property type="taxonomic scope" value="Bacteria"/>
</dbReference>
<reference evidence="3 4" key="1">
    <citation type="submission" date="2012-05" db="EMBL/GenBank/DDBJ databases">
        <authorList>
            <person name="Harkins D.M."/>
            <person name="Madupu R."/>
            <person name="Durkin A.S."/>
            <person name="Torralba M."/>
            <person name="Methe B."/>
            <person name="Sutton G.G."/>
            <person name="Nelson K.E."/>
        </authorList>
    </citation>
    <scope>NUCLEOTIDE SEQUENCE [LARGE SCALE GENOMIC DNA]</scope>
    <source>
        <strain evidence="3 4">F0489</strain>
    </source>
</reference>
<sequence length="283" mass="30048">MTTTPTTTTTTTATASPARSGDRTAAPVRRPRPWTYTRIDTITTLSRPDMLFFTLVMPLGMYLFWGALQDYSSYDAGRGNVAASVMINMSVFSVAIAATCTSSGAAIENAGGWGRQMALTAGGLRTYLTTKLLSALIVSVFPVSVIFIAGFFTGARMDAPWVWGVSYLLTLLAAVPFACYGLAVGLWIPAQAAVGIAGASISIYAFLGQLFMPLGGALLAFGRFTPMYGAGSLATRALQKDIVYTAAGDIHEALWVPVANIAVWSVIFVMACLAAHRRTTARR</sequence>
<proteinExistence type="predicted"/>
<name>J1H5U5_9ACTO</name>
<evidence type="ECO:0000256" key="1">
    <source>
        <dbReference type="SAM" id="MobiDB-lite"/>
    </source>
</evidence>
<dbReference type="PATRIC" id="fig|1125718.3.peg.2074"/>
<dbReference type="RefSeq" id="WP_008732512.1">
    <property type="nucleotide sequence ID" value="NZ_AKFT01000166.1"/>
</dbReference>
<organism evidence="3 4">
    <name type="scientific">Actinomyces massiliensis F0489</name>
    <dbReference type="NCBI Taxonomy" id="1125718"/>
    <lineage>
        <taxon>Bacteria</taxon>
        <taxon>Bacillati</taxon>
        <taxon>Actinomycetota</taxon>
        <taxon>Actinomycetes</taxon>
        <taxon>Actinomycetales</taxon>
        <taxon>Actinomycetaceae</taxon>
        <taxon>Actinomyces</taxon>
    </lineage>
</organism>
<keyword evidence="2" id="KW-0472">Membrane</keyword>
<keyword evidence="2" id="KW-0812">Transmembrane</keyword>
<feature type="transmembrane region" description="Helical" evidence="2">
    <location>
        <begin position="201"/>
        <end position="221"/>
    </location>
</feature>
<dbReference type="AlphaFoldDB" id="J1H5U5"/>
<feature type="transmembrane region" description="Helical" evidence="2">
    <location>
        <begin position="128"/>
        <end position="152"/>
    </location>
</feature>
<feature type="transmembrane region" description="Helical" evidence="2">
    <location>
        <begin position="254"/>
        <end position="275"/>
    </location>
</feature>
<dbReference type="EMBL" id="AKFT01000166">
    <property type="protein sequence ID" value="EJF40950.1"/>
    <property type="molecule type" value="Genomic_DNA"/>
</dbReference>
<feature type="compositionally biased region" description="Low complexity" evidence="1">
    <location>
        <begin position="1"/>
        <end position="15"/>
    </location>
</feature>
<protein>
    <recommendedName>
        <fullName evidence="5">ABC-2 family transporter protein</fullName>
    </recommendedName>
</protein>
<evidence type="ECO:0000313" key="4">
    <source>
        <dbReference type="Proteomes" id="UP000002941"/>
    </source>
</evidence>
<dbReference type="Proteomes" id="UP000002941">
    <property type="component" value="Unassembled WGS sequence"/>
</dbReference>
<comment type="caution">
    <text evidence="3">The sequence shown here is derived from an EMBL/GenBank/DDBJ whole genome shotgun (WGS) entry which is preliminary data.</text>
</comment>
<feature type="region of interest" description="Disordered" evidence="1">
    <location>
        <begin position="1"/>
        <end position="28"/>
    </location>
</feature>
<feature type="transmembrane region" description="Helical" evidence="2">
    <location>
        <begin position="164"/>
        <end position="189"/>
    </location>
</feature>
<keyword evidence="2" id="KW-1133">Transmembrane helix</keyword>
<evidence type="ECO:0000313" key="3">
    <source>
        <dbReference type="EMBL" id="EJF40950.1"/>
    </source>
</evidence>
<feature type="transmembrane region" description="Helical" evidence="2">
    <location>
        <begin position="50"/>
        <end position="68"/>
    </location>
</feature>
<evidence type="ECO:0000256" key="2">
    <source>
        <dbReference type="SAM" id="Phobius"/>
    </source>
</evidence>
<keyword evidence="4" id="KW-1185">Reference proteome</keyword>
<gene>
    <name evidence="3" type="ORF">HMPREF1318_2992</name>
</gene>
<accession>J1H5U5</accession>